<reference evidence="3" key="1">
    <citation type="journal article" date="2015" name="Genome Announc.">
        <title>Draft genome sequence of Talaromyces cellulolyticus strain Y-94, a source of lignocellulosic biomass-degrading enzymes.</title>
        <authorList>
            <person name="Fujii T."/>
            <person name="Koike H."/>
            <person name="Sawayama S."/>
            <person name="Yano S."/>
            <person name="Inoue H."/>
        </authorList>
    </citation>
    <scope>NUCLEOTIDE SEQUENCE [LARGE SCALE GENOMIC DNA]</scope>
    <source>
        <strain evidence="3">Y-94</strain>
    </source>
</reference>
<dbReference type="EMBL" id="DF933829">
    <property type="protein sequence ID" value="GAM38541.1"/>
    <property type="molecule type" value="Genomic_DNA"/>
</dbReference>
<dbReference type="SUPFAM" id="SSF53335">
    <property type="entry name" value="S-adenosyl-L-methionine-dependent methyltransferases"/>
    <property type="match status" value="1"/>
</dbReference>
<protein>
    <recommendedName>
        <fullName evidence="1">Ribosomal RNA methyltransferase FtsJ domain-containing protein</fullName>
    </recommendedName>
</protein>
<sequence>MEDQRFQTKIGDAPVAENSLSRFKDNAHTPSRVIVEYLLKEVPEFRKLSELREQVKAQFKGDRFFEKQRQAADYADNKTAKQFYKMMKTIACDMHQVTGVFHIKNRSQDGCSVLDMCMAPGGFLAIALSCNPQAQALAFSLPKINGGHSVLLPKRPNVTLKFLDVTMLAEDMGLPSIPHEHPDARNFLPSQFDPRQSFDLIICDGQVLRNHDRASYRERTEASRLSLAQLTLALDHMNPGGTMIVLLHKVEALATVQLLYTFDKFASVQLFKHTNTTPNGPPSICWQPISELILKMQRRRLKDGKFNGRLQHVEVLLKEFGTRLISLGRRIWEIQANALENAPFIRRTSSS</sequence>
<dbReference type="Proteomes" id="UP000053095">
    <property type="component" value="Unassembled WGS sequence"/>
</dbReference>
<dbReference type="GO" id="GO:0008168">
    <property type="term" value="F:methyltransferase activity"/>
    <property type="evidence" value="ECO:0007669"/>
    <property type="project" value="InterPro"/>
</dbReference>
<accession>A0A6V8HB69</accession>
<dbReference type="InterPro" id="IPR002877">
    <property type="entry name" value="RNA_MeTrfase_FtsJ_dom"/>
</dbReference>
<dbReference type="GO" id="GO:0032259">
    <property type="term" value="P:methylation"/>
    <property type="evidence" value="ECO:0007669"/>
    <property type="project" value="InterPro"/>
</dbReference>
<dbReference type="InterPro" id="IPR029063">
    <property type="entry name" value="SAM-dependent_MTases_sf"/>
</dbReference>
<evidence type="ECO:0000259" key="1">
    <source>
        <dbReference type="Pfam" id="PF01728"/>
    </source>
</evidence>
<evidence type="ECO:0000313" key="2">
    <source>
        <dbReference type="EMBL" id="GAM38541.1"/>
    </source>
</evidence>
<dbReference type="Gene3D" id="3.40.50.150">
    <property type="entry name" value="Vaccinia Virus protein VP39"/>
    <property type="match status" value="1"/>
</dbReference>
<dbReference type="Pfam" id="PF01728">
    <property type="entry name" value="FtsJ"/>
    <property type="match status" value="1"/>
</dbReference>
<dbReference type="AlphaFoldDB" id="A0A6V8HB69"/>
<evidence type="ECO:0000313" key="3">
    <source>
        <dbReference type="Proteomes" id="UP000053095"/>
    </source>
</evidence>
<proteinExistence type="predicted"/>
<organism evidence="2 3">
    <name type="scientific">Talaromyces pinophilus</name>
    <name type="common">Penicillium pinophilum</name>
    <dbReference type="NCBI Taxonomy" id="128442"/>
    <lineage>
        <taxon>Eukaryota</taxon>
        <taxon>Fungi</taxon>
        <taxon>Dikarya</taxon>
        <taxon>Ascomycota</taxon>
        <taxon>Pezizomycotina</taxon>
        <taxon>Eurotiomycetes</taxon>
        <taxon>Eurotiomycetidae</taxon>
        <taxon>Eurotiales</taxon>
        <taxon>Trichocomaceae</taxon>
        <taxon>Talaromyces</taxon>
        <taxon>Talaromyces sect. Talaromyces</taxon>
    </lineage>
</organism>
<keyword evidence="3" id="KW-1185">Reference proteome</keyword>
<gene>
    <name evidence="2" type="ORF">TCE0_033f09340</name>
</gene>
<name>A0A6V8HB69_TALPI</name>
<comment type="caution">
    <text evidence="2">The sequence shown here is derived from an EMBL/GenBank/DDBJ whole genome shotgun (WGS) entry which is preliminary data.</text>
</comment>
<feature type="domain" description="Ribosomal RNA methyltransferase FtsJ" evidence="1">
    <location>
        <begin position="109"/>
        <end position="272"/>
    </location>
</feature>